<gene>
    <name evidence="2" type="primary">PPUP7574</name>
</gene>
<feature type="compositionally biased region" description="Basic and acidic residues" evidence="1">
    <location>
        <begin position="1"/>
        <end position="10"/>
    </location>
</feature>
<reference evidence="2" key="1">
    <citation type="submission" date="2014-12" db="EMBL/GenBank/DDBJ databases">
        <title>Parallel Evolution in Life History Adaptation Evident in the Tissue-Specific Poeciliopsis prolifica transcriptome.</title>
        <authorList>
            <person name="Jue N.K."/>
            <person name="Foley R.J."/>
            <person name="Obergfell C."/>
            <person name="Reznick D.N."/>
            <person name="O'Neill R.J."/>
            <person name="O'Neill M.J."/>
        </authorList>
    </citation>
    <scope>NUCLEOTIDE SEQUENCE</scope>
</reference>
<feature type="non-terminal residue" evidence="2">
    <location>
        <position position="1"/>
    </location>
</feature>
<proteinExistence type="predicted"/>
<protein>
    <submittedName>
        <fullName evidence="2">PPUP7574</fullName>
    </submittedName>
</protein>
<dbReference type="EMBL" id="GBYX01474957">
    <property type="protein sequence ID" value="JAO06714.1"/>
    <property type="molecule type" value="Transcribed_RNA"/>
</dbReference>
<accession>A0A0S7EYM4</accession>
<evidence type="ECO:0000313" key="2">
    <source>
        <dbReference type="EMBL" id="JAO06714.1"/>
    </source>
</evidence>
<evidence type="ECO:0000256" key="1">
    <source>
        <dbReference type="SAM" id="MobiDB-lite"/>
    </source>
</evidence>
<dbReference type="AlphaFoldDB" id="A0A0S7EYM4"/>
<organism evidence="2">
    <name type="scientific">Poeciliopsis prolifica</name>
    <name type="common">blackstripe livebearer</name>
    <dbReference type="NCBI Taxonomy" id="188132"/>
    <lineage>
        <taxon>Eukaryota</taxon>
        <taxon>Metazoa</taxon>
        <taxon>Chordata</taxon>
        <taxon>Craniata</taxon>
        <taxon>Vertebrata</taxon>
        <taxon>Euteleostomi</taxon>
        <taxon>Actinopterygii</taxon>
        <taxon>Neopterygii</taxon>
        <taxon>Teleostei</taxon>
        <taxon>Neoteleostei</taxon>
        <taxon>Acanthomorphata</taxon>
        <taxon>Ovalentaria</taxon>
        <taxon>Atherinomorphae</taxon>
        <taxon>Cyprinodontiformes</taxon>
        <taxon>Poeciliidae</taxon>
        <taxon>Poeciliinae</taxon>
        <taxon>Poeciliopsis</taxon>
    </lineage>
</organism>
<feature type="region of interest" description="Disordered" evidence="1">
    <location>
        <begin position="1"/>
        <end position="41"/>
    </location>
</feature>
<feature type="non-terminal residue" evidence="2">
    <location>
        <position position="239"/>
    </location>
</feature>
<sequence length="239" mass="25608">ILHHHGDMKSLHSAAKNVKAHKSSSRSKMDTFPSIPDKSSFSSQQKAGLVCCSGRRVSPGDPTPASSTLQWTGTKEAAAQSHNRLEAFAAQTTGLAVARQQIAADDICTWTQTRLASLPSLHAQTFPSPGPPGAKLPTSETNQKQRGSCLTCSVKMLSGSDAKIRACACGAAVTMSPRGQPSCKFRYRKASNRRAGRGNPDSKSLQHHLADVQQMHAPMHGDWALKRGRFRLQKGASAL</sequence>
<name>A0A0S7EYM4_9TELE</name>